<name>A0A6A6DIF0_9PEZI</name>
<organism evidence="2 3">
    <name type="scientific">Zopfia rhizophila CBS 207.26</name>
    <dbReference type="NCBI Taxonomy" id="1314779"/>
    <lineage>
        <taxon>Eukaryota</taxon>
        <taxon>Fungi</taxon>
        <taxon>Dikarya</taxon>
        <taxon>Ascomycota</taxon>
        <taxon>Pezizomycotina</taxon>
        <taxon>Dothideomycetes</taxon>
        <taxon>Dothideomycetes incertae sedis</taxon>
        <taxon>Zopfiaceae</taxon>
        <taxon>Zopfia</taxon>
    </lineage>
</organism>
<feature type="region of interest" description="Disordered" evidence="1">
    <location>
        <begin position="146"/>
        <end position="165"/>
    </location>
</feature>
<feature type="compositionally biased region" description="Basic and acidic residues" evidence="1">
    <location>
        <begin position="202"/>
        <end position="235"/>
    </location>
</feature>
<evidence type="ECO:0000256" key="1">
    <source>
        <dbReference type="SAM" id="MobiDB-lite"/>
    </source>
</evidence>
<feature type="compositionally biased region" description="Basic and acidic residues" evidence="1">
    <location>
        <begin position="147"/>
        <end position="165"/>
    </location>
</feature>
<feature type="region of interest" description="Disordered" evidence="1">
    <location>
        <begin position="199"/>
        <end position="235"/>
    </location>
</feature>
<evidence type="ECO:0000313" key="3">
    <source>
        <dbReference type="Proteomes" id="UP000800200"/>
    </source>
</evidence>
<sequence length="235" mass="27090">MSYPSLHILSNLLTPYNPPASPPTTRAICLEFILPIPIALTSPSNTTIPIASSGVHIAVYNHNNTFHIPCTRRRLTMSQTCPICLRSFHSNNIVKLSLRDILLADEIRFARVEDEMLRGLEGDLTGRLDELSRSWRELSESLETNIEESRKRTKEDLEGHGERLRDGERLRESERRYVEEMEKIRKGVEKGEELFEEELERDAELDVGRSSKEEGGERDERRAMKSEVEDNRLRC</sequence>
<gene>
    <name evidence="2" type="ORF">K469DRAFT_694206</name>
</gene>
<dbReference type="Proteomes" id="UP000800200">
    <property type="component" value="Unassembled WGS sequence"/>
</dbReference>
<protein>
    <submittedName>
        <fullName evidence="2">Uncharacterized protein</fullName>
    </submittedName>
</protein>
<keyword evidence="3" id="KW-1185">Reference proteome</keyword>
<dbReference type="EMBL" id="ML994668">
    <property type="protein sequence ID" value="KAF2179271.1"/>
    <property type="molecule type" value="Genomic_DNA"/>
</dbReference>
<reference evidence="2" key="1">
    <citation type="journal article" date="2020" name="Stud. Mycol.">
        <title>101 Dothideomycetes genomes: a test case for predicting lifestyles and emergence of pathogens.</title>
        <authorList>
            <person name="Haridas S."/>
            <person name="Albert R."/>
            <person name="Binder M."/>
            <person name="Bloem J."/>
            <person name="Labutti K."/>
            <person name="Salamov A."/>
            <person name="Andreopoulos B."/>
            <person name="Baker S."/>
            <person name="Barry K."/>
            <person name="Bills G."/>
            <person name="Bluhm B."/>
            <person name="Cannon C."/>
            <person name="Castanera R."/>
            <person name="Culley D."/>
            <person name="Daum C."/>
            <person name="Ezra D."/>
            <person name="Gonzalez J."/>
            <person name="Henrissat B."/>
            <person name="Kuo A."/>
            <person name="Liang C."/>
            <person name="Lipzen A."/>
            <person name="Lutzoni F."/>
            <person name="Magnuson J."/>
            <person name="Mondo S."/>
            <person name="Nolan M."/>
            <person name="Ohm R."/>
            <person name="Pangilinan J."/>
            <person name="Park H.-J."/>
            <person name="Ramirez L."/>
            <person name="Alfaro M."/>
            <person name="Sun H."/>
            <person name="Tritt A."/>
            <person name="Yoshinaga Y."/>
            <person name="Zwiers L.-H."/>
            <person name="Turgeon B."/>
            <person name="Goodwin S."/>
            <person name="Spatafora J."/>
            <person name="Crous P."/>
            <person name="Grigoriev I."/>
        </authorList>
    </citation>
    <scope>NUCLEOTIDE SEQUENCE</scope>
    <source>
        <strain evidence="2">CBS 207.26</strain>
    </source>
</reference>
<evidence type="ECO:0000313" key="2">
    <source>
        <dbReference type="EMBL" id="KAF2179271.1"/>
    </source>
</evidence>
<accession>A0A6A6DIF0</accession>
<proteinExistence type="predicted"/>
<dbReference type="AlphaFoldDB" id="A0A6A6DIF0"/>